<comment type="function">
    <text evidence="8">Key component of the F(0) channel; it plays a direct role in translocation across the membrane. A homomeric c-ring of between 10-14 subunits forms the central stalk rotor element with the F(1) delta and epsilon subunits.</text>
</comment>
<dbReference type="EMBL" id="JAHLQF010000004">
    <property type="protein sequence ID" value="MBU5486121.1"/>
    <property type="molecule type" value="Genomic_DNA"/>
</dbReference>
<comment type="caution">
    <text evidence="10">The sequence shown here is derived from an EMBL/GenBank/DDBJ whole genome shotgun (WGS) entry which is preliminary data.</text>
</comment>
<evidence type="ECO:0000313" key="10">
    <source>
        <dbReference type="EMBL" id="MBU5486121.1"/>
    </source>
</evidence>
<evidence type="ECO:0000256" key="3">
    <source>
        <dbReference type="ARBA" id="ARBA00022547"/>
    </source>
</evidence>
<dbReference type="PANTHER" id="PTHR10031">
    <property type="entry name" value="ATP SYNTHASE LIPID-BINDING PROTEIN, MITOCHONDRIAL"/>
    <property type="match status" value="1"/>
</dbReference>
<organism evidence="10 11">
    <name type="scientific">Clostridium mobile</name>
    <dbReference type="NCBI Taxonomy" id="2841512"/>
    <lineage>
        <taxon>Bacteria</taxon>
        <taxon>Bacillati</taxon>
        <taxon>Bacillota</taxon>
        <taxon>Clostridia</taxon>
        <taxon>Eubacteriales</taxon>
        <taxon>Clostridiaceae</taxon>
        <taxon>Clostridium</taxon>
    </lineage>
</organism>
<keyword evidence="2 8" id="KW-0813">Transport</keyword>
<dbReference type="InterPro" id="IPR020537">
    <property type="entry name" value="ATP_synth_F0_csu_DDCD_BS"/>
</dbReference>
<keyword evidence="8" id="KW-0812">Transmembrane</keyword>
<keyword evidence="3 8" id="KW-0138">CF(0)</keyword>
<proteinExistence type="inferred from homology"/>
<protein>
    <recommendedName>
        <fullName evidence="8">ATP synthase subunit c</fullName>
    </recommendedName>
    <alternativeName>
        <fullName evidence="8">ATP synthase F(0) sector subunit c</fullName>
    </alternativeName>
    <alternativeName>
        <fullName evidence="8">F-type ATPase subunit c</fullName>
        <shortName evidence="8">F-ATPase subunit c</shortName>
    </alternativeName>
    <alternativeName>
        <fullName evidence="8">Lipid-binding protein</fullName>
    </alternativeName>
</protein>
<evidence type="ECO:0000256" key="1">
    <source>
        <dbReference type="ARBA" id="ARBA00006704"/>
    </source>
</evidence>
<evidence type="ECO:0000259" key="9">
    <source>
        <dbReference type="Pfam" id="PF00137"/>
    </source>
</evidence>
<dbReference type="InterPro" id="IPR000454">
    <property type="entry name" value="ATP_synth_F0_csu"/>
</dbReference>
<dbReference type="InterPro" id="IPR005953">
    <property type="entry name" value="ATP_synth_csu_bac/chlpt"/>
</dbReference>
<dbReference type="PROSITE" id="PS00605">
    <property type="entry name" value="ATPASE_C"/>
    <property type="match status" value="1"/>
</dbReference>
<name>A0ABS6ELL6_9CLOT</name>
<evidence type="ECO:0000256" key="8">
    <source>
        <dbReference type="HAMAP-Rule" id="MF_01396"/>
    </source>
</evidence>
<keyword evidence="8" id="KW-1003">Cell membrane</keyword>
<keyword evidence="6 8" id="KW-0446">Lipid-binding</keyword>
<gene>
    <name evidence="8 10" type="primary">atpE</name>
    <name evidence="10" type="ORF">KQI86_17530</name>
</gene>
<feature type="site" description="Reversibly protonated during proton transport" evidence="8">
    <location>
        <position position="63"/>
    </location>
</feature>
<dbReference type="PROSITE" id="PS51257">
    <property type="entry name" value="PROKAR_LIPOPROTEIN"/>
    <property type="match status" value="1"/>
</dbReference>
<dbReference type="Proteomes" id="UP000726170">
    <property type="component" value="Unassembled WGS sequence"/>
</dbReference>
<dbReference type="Pfam" id="PF00137">
    <property type="entry name" value="ATP-synt_C"/>
    <property type="match status" value="1"/>
</dbReference>
<keyword evidence="11" id="KW-1185">Reference proteome</keyword>
<comment type="function">
    <text evidence="8">F(1)F(0) ATP synthase produces ATP from ADP in the presence of a proton or sodium gradient. F-type ATPases consist of two structural domains, F(1) containing the extramembraneous catalytic core and F(0) containing the membrane proton channel, linked together by a central stalk and a peripheral stalk. During catalysis, ATP synthesis in the catalytic domain of F(1) is coupled via a rotary mechanism of the central stalk subunits to proton translocation.</text>
</comment>
<comment type="subcellular location">
    <subcellularLocation>
        <location evidence="8">Cell membrane</location>
        <topology evidence="8">Multi-pass membrane protein</topology>
    </subcellularLocation>
</comment>
<dbReference type="HAMAP" id="MF_01396">
    <property type="entry name" value="ATP_synth_c_bact"/>
    <property type="match status" value="1"/>
</dbReference>
<evidence type="ECO:0000256" key="7">
    <source>
        <dbReference type="ARBA" id="ARBA00023310"/>
    </source>
</evidence>
<evidence type="ECO:0000256" key="4">
    <source>
        <dbReference type="ARBA" id="ARBA00022781"/>
    </source>
</evidence>
<evidence type="ECO:0000256" key="6">
    <source>
        <dbReference type="ARBA" id="ARBA00023121"/>
    </source>
</evidence>
<evidence type="ECO:0000256" key="2">
    <source>
        <dbReference type="ARBA" id="ARBA00022448"/>
    </source>
</evidence>
<keyword evidence="8" id="KW-0472">Membrane</keyword>
<reference evidence="10 11" key="1">
    <citation type="submission" date="2021-06" db="EMBL/GenBank/DDBJ databases">
        <authorList>
            <person name="Sun Q."/>
            <person name="Li D."/>
        </authorList>
    </citation>
    <scope>NUCLEOTIDE SEQUENCE [LARGE SCALE GENOMIC DNA]</scope>
    <source>
        <strain evidence="10 11">MSJ-11</strain>
    </source>
</reference>
<keyword evidence="8" id="KW-1133">Transmembrane helix</keyword>
<dbReference type="InterPro" id="IPR002379">
    <property type="entry name" value="ATPase_proteolipid_c-like_dom"/>
</dbReference>
<comment type="similarity">
    <text evidence="1 8">Belongs to the ATPase C chain family.</text>
</comment>
<feature type="domain" description="V-ATPase proteolipid subunit C-like" evidence="9">
    <location>
        <begin position="14"/>
        <end position="76"/>
    </location>
</feature>
<dbReference type="NCBIfam" id="TIGR01260">
    <property type="entry name" value="ATP_synt_c"/>
    <property type="match status" value="1"/>
</dbReference>
<keyword evidence="5 8" id="KW-0406">Ion transport</keyword>
<dbReference type="PANTHER" id="PTHR10031:SF0">
    <property type="entry name" value="ATPASE PROTEIN 9"/>
    <property type="match status" value="1"/>
</dbReference>
<evidence type="ECO:0000256" key="5">
    <source>
        <dbReference type="ARBA" id="ARBA00023065"/>
    </source>
</evidence>
<evidence type="ECO:0000313" key="11">
    <source>
        <dbReference type="Proteomes" id="UP000726170"/>
    </source>
</evidence>
<accession>A0ABS6ELL6</accession>
<feature type="transmembrane region" description="Helical" evidence="8">
    <location>
        <begin position="51"/>
        <end position="78"/>
    </location>
</feature>
<sequence>MIDSKAFIAGMAAIGAGLAALGCIGAGIGTGNATGKAVEGISRQPEANGKIMSALIIGGAFSEATAIYSALIGLLLIFKVILALI</sequence>
<feature type="transmembrane region" description="Helical" evidence="8">
    <location>
        <begin position="7"/>
        <end position="31"/>
    </location>
</feature>
<keyword evidence="4 8" id="KW-0375">Hydrogen ion transport</keyword>
<dbReference type="RefSeq" id="WP_216440705.1">
    <property type="nucleotide sequence ID" value="NZ_JAHLQF010000004.1"/>
</dbReference>
<keyword evidence="7 8" id="KW-0066">ATP synthesis</keyword>